<keyword evidence="2" id="KW-1185">Reference proteome</keyword>
<reference evidence="1 2" key="1">
    <citation type="submission" date="2024-09" db="EMBL/GenBank/DDBJ databases">
        <authorList>
            <person name="Sun Q."/>
            <person name="Mori K."/>
        </authorList>
    </citation>
    <scope>NUCLEOTIDE SEQUENCE [LARGE SCALE GENOMIC DNA]</scope>
    <source>
        <strain evidence="1 2">JCM 4557</strain>
    </source>
</reference>
<sequence length="95" mass="10761">MRAASYGRSRLALTPLHRWIRMPAASTSYDFARGITFEEHERYVRDAVTAADPYADFSRYDMVYIVPTKAATAVPFSPTYLYDPPPRASRRTAPG</sequence>
<dbReference type="EMBL" id="JBHMQV010000009">
    <property type="protein sequence ID" value="MFC0844261.1"/>
    <property type="molecule type" value="Genomic_DNA"/>
</dbReference>
<protein>
    <submittedName>
        <fullName evidence="1">Uncharacterized protein</fullName>
    </submittedName>
</protein>
<comment type="caution">
    <text evidence="1">The sequence shown here is derived from an EMBL/GenBank/DDBJ whole genome shotgun (WGS) entry which is preliminary data.</text>
</comment>
<evidence type="ECO:0000313" key="1">
    <source>
        <dbReference type="EMBL" id="MFC0844261.1"/>
    </source>
</evidence>
<accession>A0ABV6TGC3</accession>
<evidence type="ECO:0000313" key="2">
    <source>
        <dbReference type="Proteomes" id="UP001589887"/>
    </source>
</evidence>
<gene>
    <name evidence="1" type="ORF">ACFH04_11170</name>
</gene>
<dbReference type="Proteomes" id="UP001589887">
    <property type="component" value="Unassembled WGS sequence"/>
</dbReference>
<dbReference type="RefSeq" id="WP_394318387.1">
    <property type="nucleotide sequence ID" value="NZ_JBHMQV010000009.1"/>
</dbReference>
<name>A0ABV6TGC3_9ACTN</name>
<organism evidence="1 2">
    <name type="scientific">Streptomyces noboritoensis</name>
    <dbReference type="NCBI Taxonomy" id="67337"/>
    <lineage>
        <taxon>Bacteria</taxon>
        <taxon>Bacillati</taxon>
        <taxon>Actinomycetota</taxon>
        <taxon>Actinomycetes</taxon>
        <taxon>Kitasatosporales</taxon>
        <taxon>Streptomycetaceae</taxon>
        <taxon>Streptomyces</taxon>
    </lineage>
</organism>
<proteinExistence type="predicted"/>